<dbReference type="Proteomes" id="UP001243364">
    <property type="component" value="Unassembled WGS sequence"/>
</dbReference>
<dbReference type="PANTHER" id="PTHR38444">
    <property type="entry name" value="ENTEROBACTIN BIOSYNTHESIS PROTEIN YBDZ"/>
    <property type="match status" value="1"/>
</dbReference>
<comment type="caution">
    <text evidence="2">The sequence shown here is derived from an EMBL/GenBank/DDBJ whole genome shotgun (WGS) entry which is preliminary data.</text>
</comment>
<reference evidence="2 3" key="1">
    <citation type="submission" date="2023-07" db="EMBL/GenBank/DDBJ databases">
        <title>Comparative genomics of wheat-associated soil bacteria to identify genetic determinants of phenazine resistance.</title>
        <authorList>
            <person name="Mouncey N."/>
        </authorList>
    </citation>
    <scope>NUCLEOTIDE SEQUENCE [LARGE SCALE GENOMIC DNA]</scope>
    <source>
        <strain evidence="2 3">W4I19-2</strain>
    </source>
</reference>
<sequence>MTNPFDDETGRFQVIVNARGQHSLWPEFAEVPAGWSVVLPTDSREACLAYVEANWTDLRPAPVEEGAPV</sequence>
<organism evidence="2 3">
    <name type="scientific">Streptomyces achromogenes</name>
    <dbReference type="NCBI Taxonomy" id="67255"/>
    <lineage>
        <taxon>Bacteria</taxon>
        <taxon>Bacillati</taxon>
        <taxon>Actinomycetota</taxon>
        <taxon>Actinomycetes</taxon>
        <taxon>Kitasatosporales</taxon>
        <taxon>Streptomycetaceae</taxon>
        <taxon>Streptomyces</taxon>
    </lineage>
</organism>
<name>A0ABU0Q229_STRAH</name>
<protein>
    <submittedName>
        <fullName evidence="2">MbtH protein</fullName>
    </submittedName>
</protein>
<evidence type="ECO:0000313" key="3">
    <source>
        <dbReference type="Proteomes" id="UP001243364"/>
    </source>
</evidence>
<dbReference type="PANTHER" id="PTHR38444:SF1">
    <property type="entry name" value="ENTEROBACTIN BIOSYNTHESIS PROTEIN YBDZ"/>
    <property type="match status" value="1"/>
</dbReference>
<dbReference type="Gene3D" id="3.90.820.10">
    <property type="entry name" value="Structural Genomics, Unknown Function 30-nov-00 1gh9 Mol_id"/>
    <property type="match status" value="1"/>
</dbReference>
<dbReference type="RefSeq" id="WP_073898706.1">
    <property type="nucleotide sequence ID" value="NZ_JAUSYA010000001.1"/>
</dbReference>
<dbReference type="SMART" id="SM00923">
    <property type="entry name" value="MbtH"/>
    <property type="match status" value="1"/>
</dbReference>
<dbReference type="InterPro" id="IPR037407">
    <property type="entry name" value="MLP_fam"/>
</dbReference>
<proteinExistence type="predicted"/>
<accession>A0ABU0Q229</accession>
<feature type="domain" description="MbtH-like" evidence="1">
    <location>
        <begin position="3"/>
        <end position="53"/>
    </location>
</feature>
<evidence type="ECO:0000313" key="2">
    <source>
        <dbReference type="EMBL" id="MDQ0684644.1"/>
    </source>
</evidence>
<keyword evidence="3" id="KW-1185">Reference proteome</keyword>
<gene>
    <name evidence="2" type="ORF">QFZ56_003607</name>
</gene>
<evidence type="ECO:0000259" key="1">
    <source>
        <dbReference type="SMART" id="SM00923"/>
    </source>
</evidence>
<dbReference type="EMBL" id="JAUSYA010000001">
    <property type="protein sequence ID" value="MDQ0684644.1"/>
    <property type="molecule type" value="Genomic_DNA"/>
</dbReference>
<dbReference type="InterPro" id="IPR038020">
    <property type="entry name" value="MbtH-like_sf"/>
</dbReference>
<dbReference type="SUPFAM" id="SSF160582">
    <property type="entry name" value="MbtH-like"/>
    <property type="match status" value="1"/>
</dbReference>
<dbReference type="Pfam" id="PF03621">
    <property type="entry name" value="MbtH"/>
    <property type="match status" value="1"/>
</dbReference>
<dbReference type="InterPro" id="IPR005153">
    <property type="entry name" value="MbtH-like_dom"/>
</dbReference>